<name>A0A2P7U0L8_9NEIS</name>
<organism evidence="17 18">
    <name type="scientific">Neisseria iguanae</name>
    <dbReference type="NCBI Taxonomy" id="90242"/>
    <lineage>
        <taxon>Bacteria</taxon>
        <taxon>Pseudomonadati</taxon>
        <taxon>Pseudomonadota</taxon>
        <taxon>Betaproteobacteria</taxon>
        <taxon>Neisseriales</taxon>
        <taxon>Neisseriaceae</taxon>
        <taxon>Neisseria</taxon>
    </lineage>
</organism>
<evidence type="ECO:0000256" key="4">
    <source>
        <dbReference type="ARBA" id="ARBA00022452"/>
    </source>
</evidence>
<dbReference type="Proteomes" id="UP000241868">
    <property type="component" value="Unassembled WGS sequence"/>
</dbReference>
<evidence type="ECO:0000256" key="13">
    <source>
        <dbReference type="RuleBase" id="RU003357"/>
    </source>
</evidence>
<keyword evidence="10 11" id="KW-0998">Cell outer membrane</keyword>
<keyword evidence="5 11" id="KW-0812">Transmembrane</keyword>
<evidence type="ECO:0000256" key="14">
    <source>
        <dbReference type="SAM" id="SignalP"/>
    </source>
</evidence>
<evidence type="ECO:0000256" key="6">
    <source>
        <dbReference type="ARBA" id="ARBA00022729"/>
    </source>
</evidence>
<evidence type="ECO:0000259" key="16">
    <source>
        <dbReference type="Pfam" id="PF07715"/>
    </source>
</evidence>
<dbReference type="PROSITE" id="PS52016">
    <property type="entry name" value="TONB_DEPENDENT_REC_3"/>
    <property type="match status" value="1"/>
</dbReference>
<evidence type="ECO:0000313" key="18">
    <source>
        <dbReference type="Proteomes" id="UP000241868"/>
    </source>
</evidence>
<keyword evidence="4 11" id="KW-1134">Transmembrane beta strand</keyword>
<dbReference type="InterPro" id="IPR036942">
    <property type="entry name" value="Beta-barrel_TonB_sf"/>
</dbReference>
<dbReference type="InterPro" id="IPR000531">
    <property type="entry name" value="Beta-barrel_TonB"/>
</dbReference>
<protein>
    <submittedName>
        <fullName evidence="17">TonB-dependent siderophore receptor</fullName>
    </submittedName>
</protein>
<feature type="domain" description="TonB-dependent receptor-like beta-barrel" evidence="15">
    <location>
        <begin position="289"/>
        <end position="661"/>
    </location>
</feature>
<dbReference type="GO" id="GO:0009279">
    <property type="term" value="C:cell outer membrane"/>
    <property type="evidence" value="ECO:0007669"/>
    <property type="project" value="UniProtKB-SubCell"/>
</dbReference>
<dbReference type="InterPro" id="IPR039426">
    <property type="entry name" value="TonB-dep_rcpt-like"/>
</dbReference>
<feature type="short sequence motif" description="TonB C-terminal box" evidence="12">
    <location>
        <begin position="673"/>
        <end position="690"/>
    </location>
</feature>
<gene>
    <name evidence="17" type="ORF">C7N83_05850</name>
</gene>
<keyword evidence="3 11" id="KW-0813">Transport</keyword>
<reference evidence="17 18" key="1">
    <citation type="submission" date="2018-03" db="EMBL/GenBank/DDBJ databases">
        <title>Neisseria weixii sp. nov., isolated from the intestinal contents of Tibetan Plateau pika (Ochotona curzoniae) in Yushu, Qinghai Province, China.</title>
        <authorList>
            <person name="Gui Z."/>
        </authorList>
    </citation>
    <scope>NUCLEOTIDE SEQUENCE [LARGE SCALE GENOMIC DNA]</scope>
    <source>
        <strain evidence="17 18">ATCC 51483</strain>
    </source>
</reference>
<keyword evidence="18" id="KW-1185">Reference proteome</keyword>
<keyword evidence="8 11" id="KW-0472">Membrane</keyword>
<accession>A0A2P7U0L8</accession>
<evidence type="ECO:0000256" key="5">
    <source>
        <dbReference type="ARBA" id="ARBA00022692"/>
    </source>
</evidence>
<dbReference type="GO" id="GO:0015344">
    <property type="term" value="F:siderophore uptake transmembrane transporter activity"/>
    <property type="evidence" value="ECO:0007669"/>
    <property type="project" value="TreeGrafter"/>
</dbReference>
<feature type="signal peptide" evidence="14">
    <location>
        <begin position="1"/>
        <end position="24"/>
    </location>
</feature>
<evidence type="ECO:0000256" key="10">
    <source>
        <dbReference type="ARBA" id="ARBA00023237"/>
    </source>
</evidence>
<evidence type="ECO:0000256" key="9">
    <source>
        <dbReference type="ARBA" id="ARBA00023170"/>
    </source>
</evidence>
<comment type="subcellular location">
    <subcellularLocation>
        <location evidence="1 11">Cell outer membrane</location>
        <topology evidence="1 11">Multi-pass membrane protein</topology>
    </subcellularLocation>
</comment>
<dbReference type="PANTHER" id="PTHR30069:SF41">
    <property type="entry name" value="HEME_HEMOPEXIN UTILIZATION PROTEIN C"/>
    <property type="match status" value="1"/>
</dbReference>
<dbReference type="InterPro" id="IPR012910">
    <property type="entry name" value="Plug_dom"/>
</dbReference>
<keyword evidence="7 13" id="KW-0798">TonB box</keyword>
<evidence type="ECO:0000256" key="11">
    <source>
        <dbReference type="PROSITE-ProRule" id="PRU01360"/>
    </source>
</evidence>
<evidence type="ECO:0000313" key="17">
    <source>
        <dbReference type="EMBL" id="PSJ80509.1"/>
    </source>
</evidence>
<dbReference type="PROSITE" id="PS01156">
    <property type="entry name" value="TONB_DEPENDENT_REC_2"/>
    <property type="match status" value="1"/>
</dbReference>
<dbReference type="Pfam" id="PF00593">
    <property type="entry name" value="TonB_dep_Rec_b-barrel"/>
    <property type="match status" value="1"/>
</dbReference>
<dbReference type="SUPFAM" id="SSF56935">
    <property type="entry name" value="Porins"/>
    <property type="match status" value="1"/>
</dbReference>
<evidence type="ECO:0000256" key="12">
    <source>
        <dbReference type="PROSITE-ProRule" id="PRU10144"/>
    </source>
</evidence>
<evidence type="ECO:0000256" key="3">
    <source>
        <dbReference type="ARBA" id="ARBA00022448"/>
    </source>
</evidence>
<dbReference type="OrthoDB" id="9790771at2"/>
<dbReference type="Gene3D" id="2.170.130.10">
    <property type="entry name" value="TonB-dependent receptor, plug domain"/>
    <property type="match status" value="1"/>
</dbReference>
<comment type="caution">
    <text evidence="17">The sequence shown here is derived from an EMBL/GenBank/DDBJ whole genome shotgun (WGS) entry which is preliminary data.</text>
</comment>
<dbReference type="PANTHER" id="PTHR30069">
    <property type="entry name" value="TONB-DEPENDENT OUTER MEMBRANE RECEPTOR"/>
    <property type="match status" value="1"/>
</dbReference>
<dbReference type="EMBL" id="PXYY01000027">
    <property type="protein sequence ID" value="PSJ80509.1"/>
    <property type="molecule type" value="Genomic_DNA"/>
</dbReference>
<evidence type="ECO:0000259" key="15">
    <source>
        <dbReference type="Pfam" id="PF00593"/>
    </source>
</evidence>
<evidence type="ECO:0000256" key="7">
    <source>
        <dbReference type="ARBA" id="ARBA00023077"/>
    </source>
</evidence>
<evidence type="ECO:0000256" key="2">
    <source>
        <dbReference type="ARBA" id="ARBA00009810"/>
    </source>
</evidence>
<dbReference type="AlphaFoldDB" id="A0A2P7U0L8"/>
<keyword evidence="6 14" id="KW-0732">Signal</keyword>
<feature type="domain" description="TonB-dependent receptor plug" evidence="16">
    <location>
        <begin position="45"/>
        <end position="147"/>
    </location>
</feature>
<dbReference type="RefSeq" id="WP_106741295.1">
    <property type="nucleotide sequence ID" value="NZ_PXYY01000027.1"/>
</dbReference>
<keyword evidence="9 17" id="KW-0675">Receptor</keyword>
<comment type="similarity">
    <text evidence="2 11 13">Belongs to the TonB-dependent receptor family.</text>
</comment>
<proteinExistence type="inferred from homology"/>
<dbReference type="Gene3D" id="2.40.170.20">
    <property type="entry name" value="TonB-dependent receptor, beta-barrel domain"/>
    <property type="match status" value="1"/>
</dbReference>
<sequence length="690" mass="75508">MKDFKKLPLASAVMCALVALPVFAESEVQNTADLNTVLVTGDRQGTKVKTNVVNTKEKDESVETDLRGLFKDEPAINIGAGNGTTQYLYIRGMGQNSVDVKVDNVYSDSQIHYHQGRHMLDPALVKIVSVQKGAGSASAGIGQTNGAVIAKTLDADDLLKNSSNPNFGARITAGYNSNDGHNYGAALFGKAGSFDYLVAGNRVNEDEYKGGKNYANGYNGSDRVPYSKLDKTGYLGKIGLNINENHRVALSHRHEQHKGERLVREEFAIGGPRLSLDRQAPAMRKMTVNHTNLEWTGRNLGFAQSANANIYRLEQGRWSASDIGNGYAGGARNTGATKTKLDTIGANVNFDSHVHDNVMMKYGVNYRNQEVKPHQIFREGVRNQKKQDVGVYGEAIVDINDVTLTAGLRYDHFNFKAMDGKKISDGAVNPSVGVIWQVMPSLSFSASHNYATRSPRMHDALLSHGARGVVSIAGGTKAEQARNTEIGFNYNDGTFGFEGSYFWQNIKDALGTSTGRNNHLCDGTNLQCASEIINAGRIKNKGYELAASYRYEGLTARLGVAHAKPRFYGERLSSNPEYASAIGRTWTASLAYRFNKPNLEVAVHRRQVEKVKPEDNFFTSNAQITAANGTGKASYSVTDISANWKPLNNDKMNVNFAVNNITNKNYIPHAQRSNLPGAGREYRVGVNYTF</sequence>
<dbReference type="GO" id="GO:0044718">
    <property type="term" value="P:siderophore transmembrane transport"/>
    <property type="evidence" value="ECO:0007669"/>
    <property type="project" value="TreeGrafter"/>
</dbReference>
<dbReference type="InterPro" id="IPR010917">
    <property type="entry name" value="TonB_rcpt_CS"/>
</dbReference>
<evidence type="ECO:0000256" key="1">
    <source>
        <dbReference type="ARBA" id="ARBA00004571"/>
    </source>
</evidence>
<feature type="chain" id="PRO_5015135836" evidence="14">
    <location>
        <begin position="25"/>
        <end position="690"/>
    </location>
</feature>
<dbReference type="InterPro" id="IPR037066">
    <property type="entry name" value="Plug_dom_sf"/>
</dbReference>
<evidence type="ECO:0000256" key="8">
    <source>
        <dbReference type="ARBA" id="ARBA00023136"/>
    </source>
</evidence>
<dbReference type="Pfam" id="PF07715">
    <property type="entry name" value="Plug"/>
    <property type="match status" value="1"/>
</dbReference>